<evidence type="ECO:0000313" key="4">
    <source>
        <dbReference type="Proteomes" id="UP000005627"/>
    </source>
</evidence>
<dbReference type="HOGENOM" id="CLU_033737_0_0_1"/>
<evidence type="ECO:0000259" key="2">
    <source>
        <dbReference type="PROSITE" id="PS50888"/>
    </source>
</evidence>
<feature type="compositionally biased region" description="Low complexity" evidence="1">
    <location>
        <begin position="153"/>
        <end position="169"/>
    </location>
</feature>
<name>G8ZZS1_TORDE</name>
<dbReference type="SMART" id="SM00353">
    <property type="entry name" value="HLH"/>
    <property type="match status" value="1"/>
</dbReference>
<feature type="compositionally biased region" description="Basic and acidic residues" evidence="1">
    <location>
        <begin position="283"/>
        <end position="293"/>
    </location>
</feature>
<dbReference type="STRING" id="1076872.G8ZZS1"/>
<feature type="region of interest" description="Disordered" evidence="1">
    <location>
        <begin position="283"/>
        <end position="306"/>
    </location>
</feature>
<reference evidence="3 4" key="1">
    <citation type="journal article" date="2011" name="Proc. Natl. Acad. Sci. U.S.A.">
        <title>Evolutionary erosion of yeast sex chromosomes by mating-type switching accidents.</title>
        <authorList>
            <person name="Gordon J.L."/>
            <person name="Armisen D."/>
            <person name="Proux-Wera E."/>
            <person name="Oheigeartaigh S.S."/>
            <person name="Byrne K.P."/>
            <person name="Wolfe K.H."/>
        </authorList>
    </citation>
    <scope>NUCLEOTIDE SEQUENCE [LARGE SCALE GENOMIC DNA]</scope>
    <source>
        <strain evidence="4">ATCC 10662 / CBS 1146 / NBRC 0425 / NCYC 2629 / NRRL Y-866</strain>
    </source>
</reference>
<feature type="region of interest" description="Disordered" evidence="1">
    <location>
        <begin position="367"/>
        <end position="439"/>
    </location>
</feature>
<accession>G8ZZS1</accession>
<dbReference type="SUPFAM" id="SSF47459">
    <property type="entry name" value="HLH, helix-loop-helix DNA-binding domain"/>
    <property type="match status" value="1"/>
</dbReference>
<evidence type="ECO:0000313" key="3">
    <source>
        <dbReference type="EMBL" id="CCE94115.1"/>
    </source>
</evidence>
<dbReference type="OrthoDB" id="5344169at2759"/>
<dbReference type="EMBL" id="HE616749">
    <property type="protein sequence ID" value="CCE94115.1"/>
    <property type="molecule type" value="Genomic_DNA"/>
</dbReference>
<dbReference type="eggNOG" id="ENOG502S1Z7">
    <property type="taxonomic scope" value="Eukaryota"/>
</dbReference>
<dbReference type="RefSeq" id="XP_003683326.1">
    <property type="nucleotide sequence ID" value="XM_003683278.1"/>
</dbReference>
<feature type="region of interest" description="Disordered" evidence="1">
    <location>
        <begin position="153"/>
        <end position="188"/>
    </location>
</feature>
<dbReference type="InParanoid" id="G8ZZS1"/>
<dbReference type="PROSITE" id="PS50888">
    <property type="entry name" value="BHLH"/>
    <property type="match status" value="1"/>
</dbReference>
<organism evidence="3 4">
    <name type="scientific">Torulaspora delbrueckii</name>
    <name type="common">Yeast</name>
    <name type="synonym">Candida colliculosa</name>
    <dbReference type="NCBI Taxonomy" id="4950"/>
    <lineage>
        <taxon>Eukaryota</taxon>
        <taxon>Fungi</taxon>
        <taxon>Dikarya</taxon>
        <taxon>Ascomycota</taxon>
        <taxon>Saccharomycotina</taxon>
        <taxon>Saccharomycetes</taxon>
        <taxon>Saccharomycetales</taxon>
        <taxon>Saccharomycetaceae</taxon>
        <taxon>Torulaspora</taxon>
    </lineage>
</organism>
<feature type="region of interest" description="Disordered" evidence="1">
    <location>
        <begin position="212"/>
        <end position="253"/>
    </location>
</feature>
<dbReference type="KEGG" id="tdl:TDEL_0H02560"/>
<feature type="region of interest" description="Disordered" evidence="1">
    <location>
        <begin position="1"/>
        <end position="68"/>
    </location>
</feature>
<dbReference type="GO" id="GO:0046983">
    <property type="term" value="F:protein dimerization activity"/>
    <property type="evidence" value="ECO:0007669"/>
    <property type="project" value="InterPro"/>
</dbReference>
<dbReference type="AlphaFoldDB" id="G8ZZS1"/>
<proteinExistence type="predicted"/>
<evidence type="ECO:0000256" key="1">
    <source>
        <dbReference type="SAM" id="MobiDB-lite"/>
    </source>
</evidence>
<dbReference type="GeneID" id="11501279"/>
<dbReference type="InterPro" id="IPR011598">
    <property type="entry name" value="bHLH_dom"/>
</dbReference>
<dbReference type="InterPro" id="IPR036638">
    <property type="entry name" value="HLH_DNA-bd_sf"/>
</dbReference>
<protein>
    <recommendedName>
        <fullName evidence="2">BHLH domain-containing protein</fullName>
    </recommendedName>
</protein>
<feature type="compositionally biased region" description="Basic and acidic residues" evidence="1">
    <location>
        <begin position="421"/>
        <end position="435"/>
    </location>
</feature>
<gene>
    <name evidence="3" type="primary">TDEL0H02560</name>
    <name evidence="3" type="ORF">TDEL_0H02560</name>
</gene>
<dbReference type="Proteomes" id="UP000005627">
    <property type="component" value="Chromosome 8"/>
</dbReference>
<feature type="compositionally biased region" description="Polar residues" evidence="1">
    <location>
        <begin position="239"/>
        <end position="249"/>
    </location>
</feature>
<feature type="compositionally biased region" description="Low complexity" evidence="1">
    <location>
        <begin position="46"/>
        <end position="55"/>
    </location>
</feature>
<sequence length="485" mass="53308">MEDSHEQMMDIPNASTSILDQVDDYLHDDHSSHHGSHHGSHHEDTTTATSTRSPTVDVNSSKENSHWVPDSMQVDLDHLSHTLFIHNADHVNDEESQLKKPDSNLVRPEMVFSPMASPLVMPTRCTSAGTYDTPFMLPQPTTTSGPNTTNTTPFLNPSMASNSSTSLSSLRGTTRKQKHGGVSQFSPLSSPALTAIDQAQIVNFALPESTITSLPKSRSRKKSAFSSSSANSKVVKSSPRMNATNSSRRQYAADQFKGNSPVIANEHSWDDVIFKLPESSVKDTKWHNNDEPTPKSSSSSSGTPVAMMNYPKVILPSTAKPRYDDPKSPKETTQLIKVASNASENDRVIRATESPVIKPKMNQYQDTPVWKPNFKPSFSPRSDDAHIETKRFTEPRPQTRKATSASSLQLSQGNGSSDDGELSKKEVHKVAEQGRRNRLNTALGDLNSLLPPELKESIPIPSKATTVELACEYIRRLVATRNASE</sequence>
<feature type="compositionally biased region" description="Low complexity" evidence="1">
    <location>
        <begin position="224"/>
        <end position="238"/>
    </location>
</feature>
<feature type="compositionally biased region" description="Low complexity" evidence="1">
    <location>
        <begin position="404"/>
        <end position="417"/>
    </location>
</feature>
<dbReference type="FunCoup" id="G8ZZS1">
    <property type="interactions" value="1056"/>
</dbReference>
<feature type="compositionally biased region" description="Basic and acidic residues" evidence="1">
    <location>
        <begin position="381"/>
        <end position="394"/>
    </location>
</feature>
<keyword evidence="4" id="KW-1185">Reference proteome</keyword>
<feature type="domain" description="BHLH" evidence="2">
    <location>
        <begin position="423"/>
        <end position="477"/>
    </location>
</feature>
<dbReference type="Gene3D" id="4.10.280.10">
    <property type="entry name" value="Helix-loop-helix DNA-binding domain"/>
    <property type="match status" value="1"/>
</dbReference>
<dbReference type="Pfam" id="PF00010">
    <property type="entry name" value="HLH"/>
    <property type="match status" value="1"/>
</dbReference>